<proteinExistence type="predicted"/>
<protein>
    <submittedName>
        <fullName evidence="6">Sugar ABC transporter ATP-binding protein</fullName>
    </submittedName>
</protein>
<keyword evidence="7" id="KW-1185">Reference proteome</keyword>
<keyword evidence="1" id="KW-0813">Transport</keyword>
<dbReference type="PANTHER" id="PTHR43790">
    <property type="entry name" value="CARBOHYDRATE TRANSPORT ATP-BINDING PROTEIN MG119-RELATED"/>
    <property type="match status" value="1"/>
</dbReference>
<evidence type="ECO:0000256" key="4">
    <source>
        <dbReference type="ARBA" id="ARBA00022840"/>
    </source>
</evidence>
<dbReference type="GO" id="GO:0005524">
    <property type="term" value="F:ATP binding"/>
    <property type="evidence" value="ECO:0007669"/>
    <property type="project" value="UniProtKB-KW"/>
</dbReference>
<evidence type="ECO:0000313" key="7">
    <source>
        <dbReference type="Proteomes" id="UP001597391"/>
    </source>
</evidence>
<sequence>MDQEPLLHIEGLQKSFSGTTALSDACLTVYPGEVHALMGQNGAGKSTLIKTLTGIYTGDGGKIEFCGQPINFRSPYEAQRGGISTIYQEINLVGLRSVAENVFLGQEPTRFSALNRSRMDKEAKTLLARVGIDVDPRLPLARLSTAAQQMVAIARALSFRSKLVIMDEPTSSLHDREVDTLFEVIDNLRQDGVSVIFTSHKLDELYRICDKVTILRDGRTVRTSPMADISRIELVATMLGKDPRQIEASGQTAFERPKAPKPGVEPLLDVRRVSSGGLCRDAALSLHAGEVVGVAGLLGSGRSELAAAVYGMSAIDSGDMELSGTPYKPRSARDALKKRISLTPEDRKVSGLVGPMSISENITLSILDRISTFGVIRKNREEKIVAEMIDSLGVKSSGPQQPVNELSGGNQQKVLLARSLVLEPKILILDEPTRGVDVGAKAEIQRMISSMVANNRDRGVIMISSEMEEIIEGSNRIMIMRDGETVAFLDASTVTNGQLMLYMASGDTGADVSKTGDIR</sequence>
<dbReference type="CDD" id="cd03215">
    <property type="entry name" value="ABC_Carb_Monos_II"/>
    <property type="match status" value="1"/>
</dbReference>
<evidence type="ECO:0000256" key="2">
    <source>
        <dbReference type="ARBA" id="ARBA00022737"/>
    </source>
</evidence>
<dbReference type="InterPro" id="IPR017871">
    <property type="entry name" value="ABC_transporter-like_CS"/>
</dbReference>
<dbReference type="SMART" id="SM00382">
    <property type="entry name" value="AAA"/>
    <property type="match status" value="2"/>
</dbReference>
<accession>A0ABW5XH11</accession>
<gene>
    <name evidence="6" type="ORF">ACFSYH_05990</name>
</gene>
<evidence type="ECO:0000256" key="1">
    <source>
        <dbReference type="ARBA" id="ARBA00022448"/>
    </source>
</evidence>
<comment type="caution">
    <text evidence="6">The sequence shown here is derived from an EMBL/GenBank/DDBJ whole genome shotgun (WGS) entry which is preliminary data.</text>
</comment>
<evidence type="ECO:0000256" key="3">
    <source>
        <dbReference type="ARBA" id="ARBA00022741"/>
    </source>
</evidence>
<dbReference type="Pfam" id="PF00005">
    <property type="entry name" value="ABC_tran"/>
    <property type="match status" value="2"/>
</dbReference>
<reference evidence="7" key="1">
    <citation type="journal article" date="2019" name="Int. J. Syst. Evol. Microbiol.">
        <title>The Global Catalogue of Microorganisms (GCM) 10K type strain sequencing project: providing services to taxonomists for standard genome sequencing and annotation.</title>
        <authorList>
            <consortium name="The Broad Institute Genomics Platform"/>
            <consortium name="The Broad Institute Genome Sequencing Center for Infectious Disease"/>
            <person name="Wu L."/>
            <person name="Ma J."/>
        </authorList>
    </citation>
    <scope>NUCLEOTIDE SEQUENCE [LARGE SCALE GENOMIC DNA]</scope>
    <source>
        <strain evidence="7">KCTC 33576</strain>
    </source>
</reference>
<feature type="domain" description="ABC transporter" evidence="5">
    <location>
        <begin position="7"/>
        <end position="242"/>
    </location>
</feature>
<evidence type="ECO:0000259" key="5">
    <source>
        <dbReference type="PROSITE" id="PS50893"/>
    </source>
</evidence>
<dbReference type="CDD" id="cd03216">
    <property type="entry name" value="ABC_Carb_Monos_I"/>
    <property type="match status" value="1"/>
</dbReference>
<name>A0ABW5XH11_9MICO</name>
<organism evidence="6 7">
    <name type="scientific">Populibacterium corticicola</name>
    <dbReference type="NCBI Taxonomy" id="1812826"/>
    <lineage>
        <taxon>Bacteria</taxon>
        <taxon>Bacillati</taxon>
        <taxon>Actinomycetota</taxon>
        <taxon>Actinomycetes</taxon>
        <taxon>Micrococcales</taxon>
        <taxon>Jonesiaceae</taxon>
        <taxon>Populibacterium</taxon>
    </lineage>
</organism>
<dbReference type="SUPFAM" id="SSF52540">
    <property type="entry name" value="P-loop containing nucleoside triphosphate hydrolases"/>
    <property type="match status" value="2"/>
</dbReference>
<dbReference type="Proteomes" id="UP001597391">
    <property type="component" value="Unassembled WGS sequence"/>
</dbReference>
<feature type="domain" description="ABC transporter" evidence="5">
    <location>
        <begin position="264"/>
        <end position="507"/>
    </location>
</feature>
<dbReference type="InterPro" id="IPR050107">
    <property type="entry name" value="ABC_carbohydrate_import_ATPase"/>
</dbReference>
<dbReference type="InterPro" id="IPR003593">
    <property type="entry name" value="AAA+_ATPase"/>
</dbReference>
<keyword evidence="2" id="KW-0677">Repeat</keyword>
<dbReference type="PANTHER" id="PTHR43790:SF9">
    <property type="entry name" value="GALACTOFURANOSE TRANSPORTER ATP-BINDING PROTEIN YTFR"/>
    <property type="match status" value="1"/>
</dbReference>
<dbReference type="EMBL" id="JBHUOP010000002">
    <property type="protein sequence ID" value="MFD2840118.1"/>
    <property type="molecule type" value="Genomic_DNA"/>
</dbReference>
<dbReference type="InterPro" id="IPR027417">
    <property type="entry name" value="P-loop_NTPase"/>
</dbReference>
<dbReference type="Gene3D" id="3.40.50.300">
    <property type="entry name" value="P-loop containing nucleotide triphosphate hydrolases"/>
    <property type="match status" value="2"/>
</dbReference>
<dbReference type="PROSITE" id="PS50893">
    <property type="entry name" value="ABC_TRANSPORTER_2"/>
    <property type="match status" value="2"/>
</dbReference>
<evidence type="ECO:0000313" key="6">
    <source>
        <dbReference type="EMBL" id="MFD2840118.1"/>
    </source>
</evidence>
<dbReference type="InterPro" id="IPR003439">
    <property type="entry name" value="ABC_transporter-like_ATP-bd"/>
</dbReference>
<dbReference type="RefSeq" id="WP_377465796.1">
    <property type="nucleotide sequence ID" value="NZ_JBHUOP010000002.1"/>
</dbReference>
<keyword evidence="3" id="KW-0547">Nucleotide-binding</keyword>
<keyword evidence="4 6" id="KW-0067">ATP-binding</keyword>
<dbReference type="PROSITE" id="PS00211">
    <property type="entry name" value="ABC_TRANSPORTER_1"/>
    <property type="match status" value="1"/>
</dbReference>